<evidence type="ECO:0000313" key="4">
    <source>
        <dbReference type="Proteomes" id="UP000196084"/>
    </source>
</evidence>
<dbReference type="OrthoDB" id="28569at2157"/>
<reference evidence="3 4" key="1">
    <citation type="submission" date="2017-02" db="EMBL/GenBank/DDBJ databases">
        <title>Natronthermophilus aegyptiacus gen. nov.,sp. nov., an aerobic, extremely halophilic alkalithermophilic archaeon isolated from the athalassohaline Wadi An Natrun, Egypt.</title>
        <authorList>
            <person name="Zhao B."/>
        </authorList>
    </citation>
    <scope>NUCLEOTIDE SEQUENCE [LARGE SCALE GENOMIC DNA]</scope>
    <source>
        <strain evidence="3 4">CGMCC 1.3597</strain>
    </source>
</reference>
<dbReference type="Pfam" id="PF01938">
    <property type="entry name" value="TRAM"/>
    <property type="match status" value="1"/>
</dbReference>
<organism evidence="3 4">
    <name type="scientific">Natronolimnobius baerhuensis</name>
    <dbReference type="NCBI Taxonomy" id="253108"/>
    <lineage>
        <taxon>Archaea</taxon>
        <taxon>Methanobacteriati</taxon>
        <taxon>Methanobacteriota</taxon>
        <taxon>Stenosarchaea group</taxon>
        <taxon>Halobacteria</taxon>
        <taxon>Halobacteriales</taxon>
        <taxon>Natrialbaceae</taxon>
        <taxon>Natronolimnobius</taxon>
    </lineage>
</organism>
<dbReference type="Proteomes" id="UP000196084">
    <property type="component" value="Unassembled WGS sequence"/>
</dbReference>
<evidence type="ECO:0000256" key="1">
    <source>
        <dbReference type="SAM" id="MobiDB-lite"/>
    </source>
</evidence>
<dbReference type="InterPro" id="IPR002792">
    <property type="entry name" value="TRAM_dom"/>
</dbReference>
<feature type="domain" description="TRAM" evidence="2">
    <location>
        <begin position="69"/>
        <end position="128"/>
    </location>
</feature>
<evidence type="ECO:0000259" key="2">
    <source>
        <dbReference type="PROSITE" id="PS50926"/>
    </source>
</evidence>
<dbReference type="InterPro" id="IPR012340">
    <property type="entry name" value="NA-bd_OB-fold"/>
</dbReference>
<feature type="region of interest" description="Disordered" evidence="1">
    <location>
        <begin position="47"/>
        <end position="85"/>
    </location>
</feature>
<proteinExistence type="predicted"/>
<dbReference type="RefSeq" id="WP_054862152.1">
    <property type="nucleotide sequence ID" value="NZ_MWPH01000006.1"/>
</dbReference>
<dbReference type="PROSITE" id="PS50926">
    <property type="entry name" value="TRAM"/>
    <property type="match status" value="1"/>
</dbReference>
<dbReference type="SUPFAM" id="SSF50249">
    <property type="entry name" value="Nucleic acid-binding proteins"/>
    <property type="match status" value="1"/>
</dbReference>
<gene>
    <name evidence="3" type="ORF">B2G88_18605</name>
</gene>
<dbReference type="Gene3D" id="2.40.50.140">
    <property type="entry name" value="Nucleic acid-binding proteins"/>
    <property type="match status" value="1"/>
</dbReference>
<dbReference type="EMBL" id="MWPH01000006">
    <property type="protein sequence ID" value="OVE82807.1"/>
    <property type="molecule type" value="Genomic_DNA"/>
</dbReference>
<protein>
    <submittedName>
        <fullName evidence="3">Deoxyribonuclease</fullName>
    </submittedName>
</protein>
<accession>A0A202E3L1</accession>
<evidence type="ECO:0000313" key="3">
    <source>
        <dbReference type="EMBL" id="OVE82807.1"/>
    </source>
</evidence>
<keyword evidence="4" id="KW-1185">Reference proteome</keyword>
<dbReference type="AlphaFoldDB" id="A0A202E3L1"/>
<comment type="caution">
    <text evidence="3">The sequence shown here is derived from an EMBL/GenBank/DDBJ whole genome shotgun (WGS) entry which is preliminary data.</text>
</comment>
<sequence>MQIPDTLLCLFSASVTEQRDSYVIEIPKSEIETGNLREDDVYRVGLFETKTTPSEDSTQRREEDTLEPPVAEGETRTVDIEGLGEQGDGVARVERGYVIIVPDTEKGERVTIELTDVTETVAFAEVIEREDYYL</sequence>
<name>A0A202E3L1_9EURY</name>